<accession>A0A6N9HC21</accession>
<dbReference type="RefSeq" id="WP_161024025.1">
    <property type="nucleotide sequence ID" value="NZ_WWCJ01000002.1"/>
</dbReference>
<evidence type="ECO:0000313" key="2">
    <source>
        <dbReference type="Proteomes" id="UP000448575"/>
    </source>
</evidence>
<dbReference type="EMBL" id="WWCJ01000002">
    <property type="protein sequence ID" value="MYN00996.1"/>
    <property type="molecule type" value="Genomic_DNA"/>
</dbReference>
<comment type="caution">
    <text evidence="1">The sequence shown here is derived from an EMBL/GenBank/DDBJ whole genome shotgun (WGS) entry which is preliminary data.</text>
</comment>
<reference evidence="1 2" key="1">
    <citation type="submission" date="2019-12" db="EMBL/GenBank/DDBJ databases">
        <title>Novel species isolated from a subtropical stream in China.</title>
        <authorList>
            <person name="Lu H."/>
        </authorList>
    </citation>
    <scope>NUCLEOTIDE SEQUENCE [LARGE SCALE GENOMIC DNA]</scope>
    <source>
        <strain evidence="1 2">DS3</strain>
    </source>
</reference>
<sequence>MNASQALAFIELHGVVLVSARGTVPTLTEAIAGAPIKGSWWGHPEGKHIFTVLGEVQEHDDILVCRLLAGKLTLVHRRLWPAVAVLAQARALPAAAAARVRQVHTAGGKHVNEETPFPQWLPPDAATAAAALDPDRARAALGL</sequence>
<gene>
    <name evidence="1" type="ORF">GTP41_02685</name>
</gene>
<protein>
    <submittedName>
        <fullName evidence="1">Uncharacterized protein</fullName>
    </submittedName>
</protein>
<evidence type="ECO:0000313" key="1">
    <source>
        <dbReference type="EMBL" id="MYN00996.1"/>
    </source>
</evidence>
<dbReference type="Proteomes" id="UP000448575">
    <property type="component" value="Unassembled WGS sequence"/>
</dbReference>
<proteinExistence type="predicted"/>
<name>A0A6N9HC21_9BURK</name>
<organism evidence="1 2">
    <name type="scientific">Pseudoduganella guangdongensis</name>
    <dbReference type="NCBI Taxonomy" id="2692179"/>
    <lineage>
        <taxon>Bacteria</taxon>
        <taxon>Pseudomonadati</taxon>
        <taxon>Pseudomonadota</taxon>
        <taxon>Betaproteobacteria</taxon>
        <taxon>Burkholderiales</taxon>
        <taxon>Oxalobacteraceae</taxon>
        <taxon>Telluria group</taxon>
        <taxon>Pseudoduganella</taxon>
    </lineage>
</organism>
<keyword evidence="2" id="KW-1185">Reference proteome</keyword>
<dbReference type="AlphaFoldDB" id="A0A6N9HC21"/>